<organism evidence="4 5">
    <name type="scientific">Flavobacterium rivulicola</name>
    <dbReference type="NCBI Taxonomy" id="2732161"/>
    <lineage>
        <taxon>Bacteria</taxon>
        <taxon>Pseudomonadati</taxon>
        <taxon>Bacteroidota</taxon>
        <taxon>Flavobacteriia</taxon>
        <taxon>Flavobacteriales</taxon>
        <taxon>Flavobacteriaceae</taxon>
        <taxon>Flavobacterium</taxon>
    </lineage>
</organism>
<dbReference type="PROSITE" id="PS50835">
    <property type="entry name" value="IG_LIKE"/>
    <property type="match status" value="1"/>
</dbReference>
<feature type="domain" description="Ig-like" evidence="3">
    <location>
        <begin position="431"/>
        <end position="522"/>
    </location>
</feature>
<dbReference type="NCBIfam" id="TIGR04183">
    <property type="entry name" value="Por_Secre_tail"/>
    <property type="match status" value="1"/>
</dbReference>
<evidence type="ECO:0000256" key="1">
    <source>
        <dbReference type="ARBA" id="ARBA00022729"/>
    </source>
</evidence>
<accession>A0A7Y3VZD8</accession>
<evidence type="ECO:0000259" key="3">
    <source>
        <dbReference type="PROSITE" id="PS50835"/>
    </source>
</evidence>
<keyword evidence="1 2" id="KW-0732">Signal</keyword>
<dbReference type="InterPro" id="IPR013783">
    <property type="entry name" value="Ig-like_fold"/>
</dbReference>
<dbReference type="SUPFAM" id="SSF48726">
    <property type="entry name" value="Immunoglobulin"/>
    <property type="match status" value="1"/>
</dbReference>
<dbReference type="Pfam" id="PF18962">
    <property type="entry name" value="Por_Secre_tail"/>
    <property type="match status" value="1"/>
</dbReference>
<dbReference type="InterPro" id="IPR008964">
    <property type="entry name" value="Invasin/intimin_cell_adhesion"/>
</dbReference>
<evidence type="ECO:0000256" key="2">
    <source>
        <dbReference type="SAM" id="SignalP"/>
    </source>
</evidence>
<dbReference type="InterPro" id="IPR007110">
    <property type="entry name" value="Ig-like_dom"/>
</dbReference>
<dbReference type="SUPFAM" id="SSF49373">
    <property type="entry name" value="Invasin/intimin cell-adhesion fragments"/>
    <property type="match status" value="2"/>
</dbReference>
<dbReference type="InterPro" id="IPR036179">
    <property type="entry name" value="Ig-like_dom_sf"/>
</dbReference>
<keyword evidence="5" id="KW-1185">Reference proteome</keyword>
<feature type="chain" id="PRO_5030564619" evidence="2">
    <location>
        <begin position="40"/>
        <end position="1675"/>
    </location>
</feature>
<comment type="caution">
    <text evidence="4">The sequence shown here is derived from an EMBL/GenBank/DDBJ whole genome shotgun (WGS) entry which is preliminary data.</text>
</comment>
<protein>
    <submittedName>
        <fullName evidence="4">T9SS type A sorting domain-containing protein</fullName>
    </submittedName>
</protein>
<dbReference type="RefSeq" id="WP_171222631.1">
    <property type="nucleotide sequence ID" value="NZ_CP121446.1"/>
</dbReference>
<dbReference type="EMBL" id="JABEVX010000005">
    <property type="protein sequence ID" value="NNT72452.1"/>
    <property type="molecule type" value="Genomic_DNA"/>
</dbReference>
<gene>
    <name evidence="4" type="ORF">HKT18_09520</name>
</gene>
<feature type="signal peptide" evidence="2">
    <location>
        <begin position="1"/>
        <end position="39"/>
    </location>
</feature>
<dbReference type="SUPFAM" id="SSF81296">
    <property type="entry name" value="E set domains"/>
    <property type="match status" value="1"/>
</dbReference>
<dbReference type="InterPro" id="IPR014756">
    <property type="entry name" value="Ig_E-set"/>
</dbReference>
<dbReference type="Proteomes" id="UP000536509">
    <property type="component" value="Unassembled WGS sequence"/>
</dbReference>
<proteinExistence type="predicted"/>
<dbReference type="Gene3D" id="2.60.40.1080">
    <property type="match status" value="2"/>
</dbReference>
<dbReference type="Gene3D" id="2.60.40.10">
    <property type="entry name" value="Immunoglobulins"/>
    <property type="match status" value="2"/>
</dbReference>
<sequence length="1675" mass="176712">MKKNYMQTEINLLLELFLSKKYILLLAALLLLVSESSSAQTSGPNNPTTGTFVAGANLDWTTPGNITNTADANYATAVFATAGNTDNLFGSNYGFSIPNNAIINGIVLTVNRRTSATNAGRITRDNVVSLVKNGVIAGNNKAVTTAYGTTFSVATYGSSTDTWGTTWTAADINAANFGAMISVNANNSLTATVDYLRITIHYTTIGFSPSSACEGSNTSVIITGNYIAGTTSVSFNGTSTAFVQNSNTQVTATLPIGATSGSISLTTPQGTVTSSANFTINPLPTVDAITGSTTVCAGGSTTLSNSTIGGNWSSANPSVATINSSGSVSGLAGGTTIITYTYTDGNGCSNATTTSVTVNAAPTITAPSSVCIGSTIQLSPNTGGSWISNNTTVATIDNNGLVNALDFGNVTFTFTDATTTCLNTSSTVVVPQSMSITAQPQISQTICENNLVSLSITATGDNLTYQWFKGTTALVNGGNISGVSTPSLTFNLITPADTATDYHCVVSNGCDTDLISDYAAITVNEQSVGGTASISLPNITPVVRTTTVCHFGTGNIYLSGHIGNIIRWESTTNGGTTWTPIANTTATLTFNNITQTTFFRAVVRNGTTCNLAYSYVALVDVIPNIRPTPVTATPQTICIGGSSVLYSESGFATSSYVAEGGTFSNANPDNWLVDGCGNCLNAGGSNTTEGPFRLSATNGGTYSGINYTSMGKFAIANGNYNSIMQTPIFNTYGLTTAELSFNHAFNLQTGASVSVELSLDGGATYTIVLASFTGPSTRSPYNAFPNQSIDLSNYIGQPNLRVRFVYNGTVNSSWAIDNILIPESPANLTTQWIDSITGEVISTTATATVTPTVTTTYAVTSYLNGCTSYGPEGTTYITVTVNERPTANIGPSQTICLGSPATFSVALTGSAPWSITYSNGSTTTTVNNINTNPYVFNVNGITTNRTFSITALSDSKCTANPSDISGAAVVTVLNGTPGLWTGMISNDWFDCKNWAGGMPSATINAQIPAGAVRMPIIDPSTSSFAALYSNIARAQDIIIANTASLTMTANSNLYVSRDWKNSGVFSPGAGTVTFNSSIANQIQTINVGIKTNETFYNLTLNNSNTAKGISLVNGFELTVENNLSLLSGDLRLTGEAQLVQNGTTANPSSGTGRLLKDQQGTQSSFHYNYWSSPVTSNGINYSVSGVLRDGSDSSTNPFNPSLLNFGADVNFADGALTFPAKLSSGWMYKFSSLSSSYAGWQHIGETGTVNPAEGFTMKGPTGTGSVFAEQNYVFVGKPNNGTIGLNISLNQSYLVGNPYPSALDADEFIKDNIKDGDGRAASNIFNGALYFWDHFGGQSHILNQYVGGYATYTLMGGVVALSNDPLTANNGSNGTKTPKKYIPVAQGFFIGTGSNTDLVTNNPNLSTPVTGGTITFKNSQRAFKVESSANSVFFRNQDSTENVNTVNDERQKIRLLFESPNQLFRQILVGVDQNATNLFDIGYDAPIIELNSDDLYWNIGEVKYNIQAVSNFSTDQIIPIGIKTSTEGLSTIKLADLENISESTEIYIHDNETGIDHNIRNSDFAIALPIGEYNNRFSLRFASQALGINNSTVINPIIYFTNNDSHLNIKNSDLNLTLKSVTLFNLLGQQITTYNLDNADQQNIRIPILDITKGTYIVKILADNNRTFSQKIVKN</sequence>
<evidence type="ECO:0000313" key="5">
    <source>
        <dbReference type="Proteomes" id="UP000536509"/>
    </source>
</evidence>
<reference evidence="4 5" key="1">
    <citation type="submission" date="2020-05" db="EMBL/GenBank/DDBJ databases">
        <title>Draft genome of Flavobacterium sp. IMCC34852.</title>
        <authorList>
            <person name="Song J."/>
            <person name="Cho J.-C."/>
        </authorList>
    </citation>
    <scope>NUCLEOTIDE SEQUENCE [LARGE SCALE GENOMIC DNA]</scope>
    <source>
        <strain evidence="4 5">IMCC34852</strain>
    </source>
</reference>
<evidence type="ECO:0000313" key="4">
    <source>
        <dbReference type="EMBL" id="NNT72452.1"/>
    </source>
</evidence>
<dbReference type="InterPro" id="IPR026444">
    <property type="entry name" value="Secre_tail"/>
</dbReference>
<name>A0A7Y3VZD8_9FLAO</name>